<dbReference type="PANTHER" id="PTHR22854:SF2">
    <property type="entry name" value="INDOLE-3-GLYCEROL-PHOSPHATE SYNTHASE"/>
    <property type="match status" value="1"/>
</dbReference>
<comment type="catalytic activity">
    <reaction evidence="1 8">
        <text>1-(2-carboxyphenylamino)-1-deoxy-D-ribulose 5-phosphate + H(+) = (1S,2R)-1-C-(indol-3-yl)glycerol 3-phosphate + CO2 + H2O</text>
        <dbReference type="Rhea" id="RHEA:23476"/>
        <dbReference type="ChEBI" id="CHEBI:15377"/>
        <dbReference type="ChEBI" id="CHEBI:15378"/>
        <dbReference type="ChEBI" id="CHEBI:16526"/>
        <dbReference type="ChEBI" id="CHEBI:58613"/>
        <dbReference type="ChEBI" id="CHEBI:58866"/>
        <dbReference type="EC" id="4.1.1.48"/>
    </reaction>
</comment>
<organism evidence="10 12">
    <name type="scientific">Bacteroides faecis</name>
    <dbReference type="NCBI Taxonomy" id="674529"/>
    <lineage>
        <taxon>Bacteria</taxon>
        <taxon>Pseudomonadati</taxon>
        <taxon>Bacteroidota</taxon>
        <taxon>Bacteroidia</taxon>
        <taxon>Bacteroidales</taxon>
        <taxon>Bacteroidaceae</taxon>
        <taxon>Bacteroides</taxon>
    </lineage>
</organism>
<dbReference type="AlphaFoldDB" id="A0A174N8H3"/>
<reference evidence="11" key="2">
    <citation type="submission" date="2022-08" db="EMBL/GenBank/DDBJ databases">
        <title>Genome Sequencing of Bacteroides fragilis Group Isolates with Nanopore Technology.</title>
        <authorList>
            <person name="Tisza M.J."/>
            <person name="Smith D."/>
            <person name="Dekker J.P."/>
        </authorList>
    </citation>
    <scope>NUCLEOTIDE SEQUENCE</scope>
    <source>
        <strain evidence="11">BFG-527</strain>
    </source>
</reference>
<accession>A0A3E5GDP9</accession>
<evidence type="ECO:0000313" key="12">
    <source>
        <dbReference type="Proteomes" id="UP000095606"/>
    </source>
</evidence>
<accession>A0A174N8H3</accession>
<dbReference type="NCBIfam" id="NF001377">
    <property type="entry name" value="PRK00278.2-4"/>
    <property type="match status" value="1"/>
</dbReference>
<dbReference type="SUPFAM" id="SSF51366">
    <property type="entry name" value="Ribulose-phoshate binding barrel"/>
    <property type="match status" value="1"/>
</dbReference>
<dbReference type="EMBL" id="CP103141">
    <property type="protein sequence ID" value="UVQ73707.1"/>
    <property type="molecule type" value="Genomic_DNA"/>
</dbReference>
<sequence>MKDILSEIIANKRFEVDLQKQAISIEQLQEGIHEIPASHSMKKALASSDSGIIAEFKRRSPSKGWIKQEARPEEIVPSYVTAGASALSILTDEKFFGGSLKDIRTARPLVDIPIIRKDFIIDEYQLYQAKIVGADAVLLIAAALEQGKCQELAEQAHELGLEVLLEIHSTEELPYINSQIDMVGINNRNLGTFYTDVENSFRLAGQLPLNTVLVSESGISDPEVVKRLRTAGFRGFLIGETFMKTPQPGETLQNFLKAIQQIY</sequence>
<dbReference type="InterPro" id="IPR011060">
    <property type="entry name" value="RibuloseP-bd_barrel"/>
</dbReference>
<reference evidence="10 12" key="1">
    <citation type="submission" date="2015-09" db="EMBL/GenBank/DDBJ databases">
        <authorList>
            <consortium name="Pathogen Informatics"/>
        </authorList>
    </citation>
    <scope>NUCLEOTIDE SEQUENCE [LARGE SCALE GENOMIC DNA]</scope>
    <source>
        <strain evidence="10 12">2789STDY5834846</strain>
    </source>
</reference>
<dbReference type="CDD" id="cd00331">
    <property type="entry name" value="IGPS"/>
    <property type="match status" value="1"/>
</dbReference>
<evidence type="ECO:0000313" key="13">
    <source>
        <dbReference type="Proteomes" id="UP001060104"/>
    </source>
</evidence>
<protein>
    <recommendedName>
        <fullName evidence="8">Indole-3-glycerol phosphate synthase</fullName>
        <shortName evidence="8">IGPS</shortName>
        <ecNumber evidence="8">4.1.1.48</ecNumber>
    </recommendedName>
</protein>
<dbReference type="InterPro" id="IPR001468">
    <property type="entry name" value="Indole-3-GlycerolPSynthase_CS"/>
</dbReference>
<keyword evidence="4 8" id="KW-0210">Decarboxylase</keyword>
<keyword evidence="6 8" id="KW-0057">Aromatic amino acid biosynthesis</keyword>
<name>A0A174N8H3_9BACE</name>
<dbReference type="Gene3D" id="3.20.20.70">
    <property type="entry name" value="Aldolase class I"/>
    <property type="match status" value="1"/>
</dbReference>
<dbReference type="Pfam" id="PF00218">
    <property type="entry name" value="IGPS"/>
    <property type="match status" value="1"/>
</dbReference>
<evidence type="ECO:0000256" key="8">
    <source>
        <dbReference type="HAMAP-Rule" id="MF_00134"/>
    </source>
</evidence>
<dbReference type="PANTHER" id="PTHR22854">
    <property type="entry name" value="TRYPTOPHAN BIOSYNTHESIS PROTEIN"/>
    <property type="match status" value="1"/>
</dbReference>
<comment type="similarity">
    <text evidence="8">Belongs to the TrpC family.</text>
</comment>
<gene>
    <name evidence="8 10" type="primary">trpC</name>
    <name evidence="10" type="ORF">ERS852461_02556</name>
    <name evidence="11" type="ORF">NXY30_22275</name>
</gene>
<dbReference type="GeneID" id="69590910"/>
<evidence type="ECO:0000259" key="9">
    <source>
        <dbReference type="Pfam" id="PF00218"/>
    </source>
</evidence>
<dbReference type="FunFam" id="3.20.20.70:FF:000024">
    <property type="entry name" value="Indole-3-glycerol phosphate synthase"/>
    <property type="match status" value="1"/>
</dbReference>
<keyword evidence="3 8" id="KW-0028">Amino-acid biosynthesis</keyword>
<dbReference type="GO" id="GO:0004640">
    <property type="term" value="F:phosphoribosylanthranilate isomerase activity"/>
    <property type="evidence" value="ECO:0007669"/>
    <property type="project" value="TreeGrafter"/>
</dbReference>
<dbReference type="InterPro" id="IPR045186">
    <property type="entry name" value="Indole-3-glycerol_P_synth"/>
</dbReference>
<dbReference type="PROSITE" id="PS00614">
    <property type="entry name" value="IGPS"/>
    <property type="match status" value="1"/>
</dbReference>
<evidence type="ECO:0000256" key="3">
    <source>
        <dbReference type="ARBA" id="ARBA00022605"/>
    </source>
</evidence>
<dbReference type="UniPathway" id="UPA00035">
    <property type="reaction ID" value="UER00043"/>
</dbReference>
<dbReference type="EC" id="4.1.1.48" evidence="8"/>
<evidence type="ECO:0000256" key="5">
    <source>
        <dbReference type="ARBA" id="ARBA00022822"/>
    </source>
</evidence>
<proteinExistence type="inferred from homology"/>
<evidence type="ECO:0000256" key="4">
    <source>
        <dbReference type="ARBA" id="ARBA00022793"/>
    </source>
</evidence>
<keyword evidence="5 8" id="KW-0822">Tryptophan biosynthesis</keyword>
<dbReference type="Proteomes" id="UP000095606">
    <property type="component" value="Unassembled WGS sequence"/>
</dbReference>
<keyword evidence="7 8" id="KW-0456">Lyase</keyword>
<evidence type="ECO:0000256" key="6">
    <source>
        <dbReference type="ARBA" id="ARBA00023141"/>
    </source>
</evidence>
<dbReference type="GO" id="GO:0004425">
    <property type="term" value="F:indole-3-glycerol-phosphate synthase activity"/>
    <property type="evidence" value="ECO:0007669"/>
    <property type="project" value="UniProtKB-UniRule"/>
</dbReference>
<dbReference type="InterPro" id="IPR013798">
    <property type="entry name" value="Indole-3-glycerol_P_synth_dom"/>
</dbReference>
<evidence type="ECO:0000313" key="11">
    <source>
        <dbReference type="EMBL" id="UVQ73707.1"/>
    </source>
</evidence>
<dbReference type="EMBL" id="CZAE01000011">
    <property type="protein sequence ID" value="CUP42670.1"/>
    <property type="molecule type" value="Genomic_DNA"/>
</dbReference>
<dbReference type="HAMAP" id="MF_00134_B">
    <property type="entry name" value="IGPS_B"/>
    <property type="match status" value="1"/>
</dbReference>
<dbReference type="Proteomes" id="UP001060104">
    <property type="component" value="Chromosome"/>
</dbReference>
<dbReference type="RefSeq" id="WP_010538436.1">
    <property type="nucleotide sequence ID" value="NZ_CABMFH010000008.1"/>
</dbReference>
<evidence type="ECO:0000256" key="1">
    <source>
        <dbReference type="ARBA" id="ARBA00001633"/>
    </source>
</evidence>
<dbReference type="GO" id="GO:0000162">
    <property type="term" value="P:L-tryptophan biosynthetic process"/>
    <property type="evidence" value="ECO:0007669"/>
    <property type="project" value="UniProtKB-UniRule"/>
</dbReference>
<evidence type="ECO:0000313" key="10">
    <source>
        <dbReference type="EMBL" id="CUP42670.1"/>
    </source>
</evidence>
<dbReference type="InterPro" id="IPR013785">
    <property type="entry name" value="Aldolase_TIM"/>
</dbReference>
<evidence type="ECO:0000256" key="7">
    <source>
        <dbReference type="ARBA" id="ARBA00023239"/>
    </source>
</evidence>
<comment type="pathway">
    <text evidence="2 8">Amino-acid biosynthesis; L-tryptophan biosynthesis; L-tryptophan from chorismate: step 4/5.</text>
</comment>
<feature type="domain" description="Indole-3-glycerol phosphate synthase" evidence="9">
    <location>
        <begin position="5"/>
        <end position="251"/>
    </location>
</feature>
<keyword evidence="13" id="KW-1185">Reference proteome</keyword>
<evidence type="ECO:0000256" key="2">
    <source>
        <dbReference type="ARBA" id="ARBA00004696"/>
    </source>
</evidence>